<dbReference type="InterPro" id="IPR008984">
    <property type="entry name" value="SMAD_FHA_dom_sf"/>
</dbReference>
<dbReference type="OMA" id="PPAEYKQ"/>
<evidence type="ECO:0000313" key="4">
    <source>
        <dbReference type="EMBL" id="EOQ99244.1"/>
    </source>
</evidence>
<evidence type="ECO:0000256" key="2">
    <source>
        <dbReference type="SAM" id="Phobius"/>
    </source>
</evidence>
<dbReference type="EMBL" id="KE007243">
    <property type="protein sequence ID" value="EOQ99244.1"/>
    <property type="molecule type" value="Genomic_DNA"/>
</dbReference>
<evidence type="ECO:0000313" key="5">
    <source>
        <dbReference type="Proteomes" id="UP000014064"/>
    </source>
</evidence>
<feature type="domain" description="FHA" evidence="3">
    <location>
        <begin position="5"/>
        <end position="56"/>
    </location>
</feature>
<proteinExistence type="predicted"/>
<keyword evidence="2" id="KW-1133">Transmembrane helix</keyword>
<keyword evidence="5" id="KW-1185">Reference proteome</keyword>
<feature type="compositionally biased region" description="Basic and acidic residues" evidence="1">
    <location>
        <begin position="119"/>
        <end position="129"/>
    </location>
</feature>
<dbReference type="HOGENOM" id="CLU_894888_0_0_1"/>
<organism evidence="4 5">
    <name type="scientific">Wallemia ichthyophaga (strain EXF-994 / CBS 113033)</name>
    <dbReference type="NCBI Taxonomy" id="1299270"/>
    <lineage>
        <taxon>Eukaryota</taxon>
        <taxon>Fungi</taxon>
        <taxon>Dikarya</taxon>
        <taxon>Basidiomycota</taxon>
        <taxon>Wallemiomycotina</taxon>
        <taxon>Wallemiomycetes</taxon>
        <taxon>Wallemiales</taxon>
        <taxon>Wallemiaceae</taxon>
        <taxon>Wallemia</taxon>
    </lineage>
</organism>
<keyword evidence="2" id="KW-0472">Membrane</keyword>
<dbReference type="Gene3D" id="2.60.200.20">
    <property type="match status" value="1"/>
</dbReference>
<evidence type="ECO:0000256" key="1">
    <source>
        <dbReference type="SAM" id="MobiDB-lite"/>
    </source>
</evidence>
<accession>R9AB05</accession>
<protein>
    <recommendedName>
        <fullName evidence="3">FHA domain-containing protein</fullName>
    </recommendedName>
</protein>
<feature type="transmembrane region" description="Helical" evidence="2">
    <location>
        <begin position="285"/>
        <end position="308"/>
    </location>
</feature>
<dbReference type="Proteomes" id="UP000014064">
    <property type="component" value="Unassembled WGS sequence"/>
</dbReference>
<dbReference type="AlphaFoldDB" id="R9AB05"/>
<sequence length="311" mass="34511">MRLITESGKIIPVSDKQVIGRDLFKSKIVSKAHGLLWLEGNSIFYKDTGSLHGSFLVDCITGQVTQLTPEPVKIESGFKLQLSKRLKIRDKIFKPVTVTVKADSPSNVFSADLSDISENLDHADNERETSVNNATGGSFDDEESKYYDYDDEGEHDDDYEVYYPEPNQTIRSGNDVTNEIPSESSTINPNSLKCGSDLLLRSQIAHLEDQLTAQSSTLDSLAYDLKEIRLESIKSEIINKRLQIAKRKEAFRFARIRTNKLKKSKSSNFTDKTVNKPPAEYKQNLTAGIVGGALGVSLGAAATITFLLNLN</sequence>
<feature type="region of interest" description="Disordered" evidence="1">
    <location>
        <begin position="119"/>
        <end position="144"/>
    </location>
</feature>
<name>R9AB05_WALI9</name>
<dbReference type="SUPFAM" id="SSF49879">
    <property type="entry name" value="SMAD/FHA domain"/>
    <property type="match status" value="1"/>
</dbReference>
<dbReference type="InterPro" id="IPR000253">
    <property type="entry name" value="FHA_dom"/>
</dbReference>
<keyword evidence="2" id="KW-0812">Transmembrane</keyword>
<gene>
    <name evidence="4" type="ORF">J056_002369</name>
</gene>
<dbReference type="RefSeq" id="XP_009269909.1">
    <property type="nucleotide sequence ID" value="XM_009271634.1"/>
</dbReference>
<reference evidence="5" key="1">
    <citation type="journal article" date="2013" name="BMC Genomics">
        <title>Genome and transcriptome sequencing of the halophilic fungus Wallemia ichthyophaga: haloadaptations present and absent.</title>
        <authorList>
            <person name="Zajc J."/>
            <person name="Liu Y."/>
            <person name="Dai W."/>
            <person name="Yang Z."/>
            <person name="Hu J."/>
            <person name="Gostincar C."/>
            <person name="Gunde-Cimerman N."/>
        </authorList>
    </citation>
    <scope>NUCLEOTIDE SEQUENCE [LARGE SCALE GENOMIC DNA]</scope>
    <source>
        <strain evidence="5">EXF-994 / CBS 113033</strain>
    </source>
</reference>
<evidence type="ECO:0000259" key="3">
    <source>
        <dbReference type="PROSITE" id="PS50006"/>
    </source>
</evidence>
<dbReference type="KEGG" id="wic:J056_002369"/>
<dbReference type="GeneID" id="20375321"/>
<dbReference type="OrthoDB" id="10655635at2759"/>
<dbReference type="PROSITE" id="PS50006">
    <property type="entry name" value="FHA_DOMAIN"/>
    <property type="match status" value="1"/>
</dbReference>